<protein>
    <submittedName>
        <fullName evidence="3">LanC-like protein 2</fullName>
    </submittedName>
</protein>
<dbReference type="Gene3D" id="1.50.10.10">
    <property type="match status" value="1"/>
</dbReference>
<dbReference type="InterPro" id="IPR012341">
    <property type="entry name" value="6hp_glycosidase-like_sf"/>
</dbReference>
<sequence length="407" mass="46058">MSSNREFDNPYPDFAPGREVFKPGTSELKDDIVKQLQENIVKLLKKLEDGLKGEVDWHDYSVYTGTTGIAFLYLHLMNSVHDTGQSKDYMKKAIWFIEKPLASLKGRRLSFMCGDLGPLALGAVLYKRVGMDRESKDLIKRVEKLHKDVIPLDNDLPDEFLFGRVGYLFSLLFIKKHLGEDAIDTAIVKKVVASVVKSGRHLAQKENRNSILMYMWHEKHYLGAAHGLSGILYMLLQAQEYLSAGDLKDLIKPSVDYIMALKFDSGNFPSSLSNSTDRLVHWCHGAPGVIHLAAVAYKVFGDEKYLQAARECGEVIWKRGLLQKGYGICHGVSGNAYAFLLLFQLTHEEKYAYRAVKFAEWCYDYGKHGCRTPDRPLSLFEGLAGTVYFLNDLLHPEQAAFPAFQLF</sequence>
<dbReference type="RefSeq" id="XP_013785557.1">
    <property type="nucleotide sequence ID" value="XM_013930103.2"/>
</dbReference>
<keyword evidence="2" id="KW-1185">Reference proteome</keyword>
<dbReference type="SUPFAM" id="SSF158745">
    <property type="entry name" value="LanC-like"/>
    <property type="match status" value="1"/>
</dbReference>
<proteinExistence type="inferred from homology"/>
<gene>
    <name evidence="3" type="primary">LOC106469601</name>
</gene>
<dbReference type="GeneID" id="106469601"/>
<dbReference type="SMART" id="SM01260">
    <property type="entry name" value="LANC_like"/>
    <property type="match status" value="1"/>
</dbReference>
<dbReference type="PRINTS" id="PR01950">
    <property type="entry name" value="LANCSUPER"/>
</dbReference>
<dbReference type="PRINTS" id="PR01951">
    <property type="entry name" value="LANCEUKARYTE"/>
</dbReference>
<evidence type="ECO:0000256" key="1">
    <source>
        <dbReference type="ARBA" id="ARBA00007179"/>
    </source>
</evidence>
<reference evidence="3" key="1">
    <citation type="submission" date="2025-08" db="UniProtKB">
        <authorList>
            <consortium name="RefSeq"/>
        </authorList>
    </citation>
    <scope>IDENTIFICATION</scope>
    <source>
        <tissue evidence="3">Muscle</tissue>
    </source>
</reference>
<dbReference type="Pfam" id="PF05147">
    <property type="entry name" value="LANC_like"/>
    <property type="match status" value="1"/>
</dbReference>
<dbReference type="PANTHER" id="PTHR12736">
    <property type="entry name" value="LANC-LIKE PROTEIN"/>
    <property type="match status" value="1"/>
</dbReference>
<accession>A0ABM1BNH9</accession>
<dbReference type="CDD" id="cd04794">
    <property type="entry name" value="euk_LANCL"/>
    <property type="match status" value="1"/>
</dbReference>
<dbReference type="InterPro" id="IPR020464">
    <property type="entry name" value="LanC-like_prot_euk"/>
</dbReference>
<dbReference type="PANTHER" id="PTHR12736:SF21">
    <property type="entry name" value="LANC-LIKE PROTEIN 2"/>
    <property type="match status" value="1"/>
</dbReference>
<evidence type="ECO:0000313" key="3">
    <source>
        <dbReference type="RefSeq" id="XP_013785557.1"/>
    </source>
</evidence>
<comment type="similarity">
    <text evidence="1">Belongs to the LanC-like protein family.</text>
</comment>
<name>A0ABM1BNH9_LIMPO</name>
<organism evidence="2 3">
    <name type="scientific">Limulus polyphemus</name>
    <name type="common">Atlantic horseshoe crab</name>
    <dbReference type="NCBI Taxonomy" id="6850"/>
    <lineage>
        <taxon>Eukaryota</taxon>
        <taxon>Metazoa</taxon>
        <taxon>Ecdysozoa</taxon>
        <taxon>Arthropoda</taxon>
        <taxon>Chelicerata</taxon>
        <taxon>Merostomata</taxon>
        <taxon>Xiphosura</taxon>
        <taxon>Limulidae</taxon>
        <taxon>Limulus</taxon>
    </lineage>
</organism>
<evidence type="ECO:0000313" key="2">
    <source>
        <dbReference type="Proteomes" id="UP000694941"/>
    </source>
</evidence>
<dbReference type="InterPro" id="IPR007822">
    <property type="entry name" value="LANC-like"/>
</dbReference>
<dbReference type="Proteomes" id="UP000694941">
    <property type="component" value="Unplaced"/>
</dbReference>